<sequence length="521" mass="57016">MDTLPSQTTQAPSGPKRRNSALIRKSLSELPSIRDEDGDESYYSPSDDNNTNNNNHDTSFLNETEKLQALVHDLTDKLRDSERLALVQEHDLESKSHEIEYLAGELADANRQNQQLTRELELEKSLENKKWAEFVPSATQVALPPTPDNDNRTSASFSPDDQSSRTPCANCASNLREVENLRLDLADIHLKLLAADKAHAAETEDHRAQIEKYRAECARLTREISELQEFLSDKFETIDKDGRRRNRNSGAPASSTLAYELDGTGPASIDDLIKENQKLQETNSAMTEYIERITQKLLDSAGLEYLLESESTASTPQMPSSTSPELSRPPREQRIPSGSDFLSVSGPPPAKSAATSPQISSSSTSSSRRRSRIGIGINIDVANHDSFSSSTLSPAKNKSPMTGSPHLNRSASTSAAQPSSPGYRRVSSHGQKMLLPLRLTDTKSSPNPSSTSPNPPPQQFVPPAAPHRSVSAESTTSTPNLNLPKKKRSSWLNIFGGSPVIGNSPTLQTPSTPTEDQSRQQ</sequence>
<feature type="region of interest" description="Disordered" evidence="2">
    <location>
        <begin position="137"/>
        <end position="168"/>
    </location>
</feature>
<feature type="compositionally biased region" description="Polar residues" evidence="2">
    <location>
        <begin position="248"/>
        <end position="257"/>
    </location>
</feature>
<keyword evidence="4" id="KW-1185">Reference proteome</keyword>
<feature type="compositionally biased region" description="Polar residues" evidence="2">
    <location>
        <begin position="1"/>
        <end position="12"/>
    </location>
</feature>
<evidence type="ECO:0000256" key="1">
    <source>
        <dbReference type="SAM" id="Coils"/>
    </source>
</evidence>
<feature type="compositionally biased region" description="Polar residues" evidence="2">
    <location>
        <begin position="310"/>
        <end position="325"/>
    </location>
</feature>
<feature type="compositionally biased region" description="Polar residues" evidence="2">
    <location>
        <begin position="501"/>
        <end position="515"/>
    </location>
</feature>
<feature type="coiled-coil region" evidence="1">
    <location>
        <begin position="99"/>
        <end position="126"/>
    </location>
</feature>
<feature type="compositionally biased region" description="Polar residues" evidence="2">
    <location>
        <begin position="152"/>
        <end position="168"/>
    </location>
</feature>
<feature type="coiled-coil region" evidence="1">
    <location>
        <begin position="203"/>
        <end position="230"/>
    </location>
</feature>
<feature type="compositionally biased region" description="Low complexity" evidence="2">
    <location>
        <begin position="47"/>
        <end position="58"/>
    </location>
</feature>
<keyword evidence="1" id="KW-0175">Coiled coil</keyword>
<name>A0ABR1EYB8_9ASCO</name>
<accession>A0ABR1EYB8</accession>
<feature type="region of interest" description="Disordered" evidence="2">
    <location>
        <begin position="310"/>
        <end position="371"/>
    </location>
</feature>
<dbReference type="RefSeq" id="XP_064765631.1">
    <property type="nucleotide sequence ID" value="XM_064914353.1"/>
</dbReference>
<proteinExistence type="predicted"/>
<protein>
    <recommendedName>
        <fullName evidence="5">GDP/GTP exchange factor Sec2 N-terminal domain-containing protein</fullName>
    </recommendedName>
</protein>
<dbReference type="GeneID" id="90039865"/>
<feature type="compositionally biased region" description="Polar residues" evidence="2">
    <location>
        <begin position="385"/>
        <end position="409"/>
    </location>
</feature>
<reference evidence="3 4" key="1">
    <citation type="submission" date="2024-03" db="EMBL/GenBank/DDBJ databases">
        <title>Genome-scale model development and genomic sequencing of the oleaginous clade Lipomyces.</title>
        <authorList>
            <consortium name="Lawrence Berkeley National Laboratory"/>
            <person name="Czajka J.J."/>
            <person name="Han Y."/>
            <person name="Kim J."/>
            <person name="Mondo S.J."/>
            <person name="Hofstad B.A."/>
            <person name="Robles A."/>
            <person name="Haridas S."/>
            <person name="Riley R."/>
            <person name="LaButti K."/>
            <person name="Pangilinan J."/>
            <person name="Andreopoulos W."/>
            <person name="Lipzen A."/>
            <person name="Yan J."/>
            <person name="Wang M."/>
            <person name="Ng V."/>
            <person name="Grigoriev I.V."/>
            <person name="Spatafora J.W."/>
            <person name="Magnuson J.K."/>
            <person name="Baker S.E."/>
            <person name="Pomraning K.R."/>
        </authorList>
    </citation>
    <scope>NUCLEOTIDE SEQUENCE [LARGE SCALE GENOMIC DNA]</scope>
    <source>
        <strain evidence="3 4">Phaff 52-87</strain>
    </source>
</reference>
<feature type="compositionally biased region" description="Polar residues" evidence="2">
    <location>
        <begin position="471"/>
        <end position="481"/>
    </location>
</feature>
<feature type="compositionally biased region" description="Pro residues" evidence="2">
    <location>
        <begin position="453"/>
        <end position="465"/>
    </location>
</feature>
<gene>
    <name evidence="3" type="ORF">BZA70DRAFT_292115</name>
</gene>
<organism evidence="3 4">
    <name type="scientific">Myxozyma melibiosi</name>
    <dbReference type="NCBI Taxonomy" id="54550"/>
    <lineage>
        <taxon>Eukaryota</taxon>
        <taxon>Fungi</taxon>
        <taxon>Dikarya</taxon>
        <taxon>Ascomycota</taxon>
        <taxon>Saccharomycotina</taxon>
        <taxon>Lipomycetes</taxon>
        <taxon>Lipomycetales</taxon>
        <taxon>Lipomycetaceae</taxon>
        <taxon>Myxozyma</taxon>
    </lineage>
</organism>
<feature type="region of interest" description="Disordered" evidence="2">
    <location>
        <begin position="384"/>
        <end position="521"/>
    </location>
</feature>
<evidence type="ECO:0000313" key="3">
    <source>
        <dbReference type="EMBL" id="KAK7202598.1"/>
    </source>
</evidence>
<feature type="region of interest" description="Disordered" evidence="2">
    <location>
        <begin position="241"/>
        <end position="262"/>
    </location>
</feature>
<feature type="region of interest" description="Disordered" evidence="2">
    <location>
        <begin position="1"/>
        <end position="64"/>
    </location>
</feature>
<evidence type="ECO:0000313" key="4">
    <source>
        <dbReference type="Proteomes" id="UP001498771"/>
    </source>
</evidence>
<evidence type="ECO:0000256" key="2">
    <source>
        <dbReference type="SAM" id="MobiDB-lite"/>
    </source>
</evidence>
<evidence type="ECO:0008006" key="5">
    <source>
        <dbReference type="Google" id="ProtNLM"/>
    </source>
</evidence>
<feature type="compositionally biased region" description="Low complexity" evidence="2">
    <location>
        <begin position="410"/>
        <end position="421"/>
    </location>
</feature>
<dbReference type="EMBL" id="JBBJBU010000016">
    <property type="protein sequence ID" value="KAK7202598.1"/>
    <property type="molecule type" value="Genomic_DNA"/>
</dbReference>
<dbReference type="Proteomes" id="UP001498771">
    <property type="component" value="Unassembled WGS sequence"/>
</dbReference>
<comment type="caution">
    <text evidence="3">The sequence shown here is derived from an EMBL/GenBank/DDBJ whole genome shotgun (WGS) entry which is preliminary data.</text>
</comment>